<feature type="domain" description="UvrD-like helicase ATP-binding" evidence="6">
    <location>
        <begin position="235"/>
        <end position="618"/>
    </location>
</feature>
<sequence>MRQVSTSKKGVIHEDLARVLAQVEAELDKFKDLPDGDTILFEKAKWKILLSENFRTSFKKLDSSEMKKLVLNLLLRLSFGLRPRKRKIDIVCENSKQILKHFRVRDVYVLCSIDIVKDSGLCNQVLKIWDIMPLVDVPVLVKRLDAIYALHSEEYLSRCKEKSFEGFLEVPKSWDCDVAHYKSTTNAETGGHHRGDAFSENYSSDSLMLMKFYSLSSGIIWHLLSGCDGQEVDFPFELSDQEKEIVQFGKSSFVLGRSGSGKTTVLVMKLFQREQLHHIALRGYHEQSDAVETDEQNVLKQLFVTVNPRLCHFVKQNISRLKRSTCGWNLSAESCEFDLEEIDETFLSSDFPDSFVDIPSSFFPLVLTFKKFLLMLDCTMGVSFFDRFPEARACQPEKRKNSKSLTLQTFIRTREVNYEKFSSSYWPYMNVKLTKRVEPFLCFTEITSHIKGGLLALEAAGGHLSREDYLSHSERRLSYLTEQERCRIYDIYLEYEKSKVKNGEFDLADFVSDIHVRLRVEGYNFAEMDFVYIDEIQDLTMKQIAVFKHVCRNYEEGFLFAGDTAQAISKGVEFRFKDIRSLFYKTFAMDSGRFGSTSTNTKREISDVLHLSQNFRTHAGVLRLAQSVIDLIYHFFPNSIDELNPETSHVNGVRPVLLKSVDNRSVFKSMSEVLFAGQKKSVEFGAEQVVLVRNEEVKNDVLGQVGCCALVLTILECKGLEFEDVLLYNFFGSSPVVDQWELLHGYMRTLNISSPHDECHFRHFSDEKLKLLCHELKLLYVAITRTRQRFWIFDESWSPMLELWKCKGIVQLQHLDNEFLASMRVPSTPEAWKKRGRKFLHVQNYEMARICFKNAAEPYWETYCQASELRAKADRLRILNPQISQHHLFEAAELFDSIGKDESAAQCYFELEEYKKAGEIFLASSKLEEAGECFHLARSYEKAAAVYSKCNSYGKCLSACLDGRLFETGYDYIQRWRKDKTFDSVEFERFLEKGAVHFRRVEDYETMMMFVGAFTSNDLMRTFLVVRNELDCLLDLEEEWGNHPEAANIAGQLGLVTVSADHLKSLGKYLEACHAVLRHVLGESLWGDGNNGWPIKDFKGKKQLLGQAKTCAEHVSEAYVGFVREEAAFLSCENSNSLSLLRNRFEFFQGHGSLRNEILCARKIIDVLSHDVLVADIVNYTRYGRPWQMLSFRDLVFYWKSWKGSMGQIISHCKKDGSSYNEFCLDYLGVRELLSGSLSRYHVLYPDAPWLSGSVISRSFQNQKKRVIIDSRTFWRAAKAYWSSEIRVVGSEVLQRLETVYEYCVQNRLSIYCRSMLLVHMLDLSSLFPPKLTDMARRFAEHYIENVLNIHFLEWHDSWRNDMINTRGVEEFRVPLEEIMHLYLENSLTTCRIAEVTTIALSTKLSRPNLEMLLINLKEKAVGSLHVDQIVGPLEVGIMPEVDEIVAEQCMVWKLQQTVLRMYYNMFENAEETLSPSCLVYLLDRLLMMTLAWNGCFYAPRSSVVEWLMYNRWKNPSSTSIIAEETQPTVDAATGLVSCIVKDLFNNEVLVLECHPAVVLRLVVLVGMLSINTGKSCDLVPRILGKIGITSMLPSEFYNRLSSLWNREEASHGGVEAFSDALHLVGNPLVCVDLKGSGCPKSKPSSAIFLDMKKLCDQKQEILMTLSPRRNKAASSSRRGKE</sequence>
<dbReference type="GO" id="GO:0005524">
    <property type="term" value="F:ATP binding"/>
    <property type="evidence" value="ECO:0007669"/>
    <property type="project" value="UniProtKB-UniRule"/>
</dbReference>
<dbReference type="PROSITE" id="PS51198">
    <property type="entry name" value="UVRD_HELICASE_ATP_BIND"/>
    <property type="match status" value="1"/>
</dbReference>
<dbReference type="InterPro" id="IPR014016">
    <property type="entry name" value="UvrD-like_ATP-bd"/>
</dbReference>
<keyword evidence="2 5" id="KW-0378">Hydrolase</keyword>
<dbReference type="GO" id="GO:0004386">
    <property type="term" value="F:helicase activity"/>
    <property type="evidence" value="ECO:0007669"/>
    <property type="project" value="UniProtKB-UniRule"/>
</dbReference>
<dbReference type="Proteomes" id="UP001497516">
    <property type="component" value="Unassembled WGS sequence"/>
</dbReference>
<dbReference type="EMBL" id="CAXIPQ010000005">
    <property type="protein sequence ID" value="CAL1351976.1"/>
    <property type="molecule type" value="Genomic_DNA"/>
</dbReference>
<evidence type="ECO:0000256" key="2">
    <source>
        <dbReference type="ARBA" id="ARBA00022801"/>
    </source>
</evidence>
<evidence type="ECO:0000259" key="6">
    <source>
        <dbReference type="PROSITE" id="PS51198"/>
    </source>
</evidence>
<evidence type="ECO:0000256" key="5">
    <source>
        <dbReference type="PROSITE-ProRule" id="PRU00560"/>
    </source>
</evidence>
<evidence type="ECO:0000256" key="3">
    <source>
        <dbReference type="ARBA" id="ARBA00022806"/>
    </source>
</evidence>
<keyword evidence="4 5" id="KW-0067">ATP-binding</keyword>
<evidence type="ECO:0000256" key="4">
    <source>
        <dbReference type="ARBA" id="ARBA00022840"/>
    </source>
</evidence>
<dbReference type="InterPro" id="IPR011990">
    <property type="entry name" value="TPR-like_helical_dom_sf"/>
</dbReference>
<reference evidence="7 8" key="1">
    <citation type="submission" date="2024-04" db="EMBL/GenBank/DDBJ databases">
        <authorList>
            <person name="Fracassetti M."/>
        </authorList>
    </citation>
    <scope>NUCLEOTIDE SEQUENCE [LARGE SCALE GENOMIC DNA]</scope>
</reference>
<dbReference type="PANTHER" id="PTHR21529:SF4">
    <property type="entry name" value="TPR AND ANKYRIN REPEAT-CONTAINING PROTEIN 1"/>
    <property type="match status" value="1"/>
</dbReference>
<comment type="caution">
    <text evidence="7">The sequence shown here is derived from an EMBL/GenBank/DDBJ whole genome shotgun (WGS) entry which is preliminary data.</text>
</comment>
<proteinExistence type="predicted"/>
<dbReference type="SUPFAM" id="SSF48452">
    <property type="entry name" value="TPR-like"/>
    <property type="match status" value="1"/>
</dbReference>
<dbReference type="Pfam" id="PF00580">
    <property type="entry name" value="UvrD-helicase"/>
    <property type="match status" value="1"/>
</dbReference>
<dbReference type="InterPro" id="IPR027417">
    <property type="entry name" value="P-loop_NTPase"/>
</dbReference>
<dbReference type="InterPro" id="IPR039904">
    <property type="entry name" value="TRANK1"/>
</dbReference>
<name>A0AAV2C7T4_9ROSI</name>
<feature type="binding site" evidence="5">
    <location>
        <begin position="256"/>
        <end position="263"/>
    </location>
    <ligand>
        <name>ATP</name>
        <dbReference type="ChEBI" id="CHEBI:30616"/>
    </ligand>
</feature>
<dbReference type="PANTHER" id="PTHR21529">
    <property type="entry name" value="MAMMARY TURMOR VIRUS RECEPTOR HOMOLOG 1, 2 MTVR1, 2"/>
    <property type="match status" value="1"/>
</dbReference>
<organism evidence="7 8">
    <name type="scientific">Linum trigynum</name>
    <dbReference type="NCBI Taxonomy" id="586398"/>
    <lineage>
        <taxon>Eukaryota</taxon>
        <taxon>Viridiplantae</taxon>
        <taxon>Streptophyta</taxon>
        <taxon>Embryophyta</taxon>
        <taxon>Tracheophyta</taxon>
        <taxon>Spermatophyta</taxon>
        <taxon>Magnoliopsida</taxon>
        <taxon>eudicotyledons</taxon>
        <taxon>Gunneridae</taxon>
        <taxon>Pentapetalae</taxon>
        <taxon>rosids</taxon>
        <taxon>fabids</taxon>
        <taxon>Malpighiales</taxon>
        <taxon>Linaceae</taxon>
        <taxon>Linum</taxon>
    </lineage>
</organism>
<dbReference type="Gene3D" id="3.40.50.300">
    <property type="entry name" value="P-loop containing nucleotide triphosphate hydrolases"/>
    <property type="match status" value="2"/>
</dbReference>
<keyword evidence="3 5" id="KW-0347">Helicase</keyword>
<dbReference type="SUPFAM" id="SSF52540">
    <property type="entry name" value="P-loop containing nucleoside triphosphate hydrolases"/>
    <property type="match status" value="1"/>
</dbReference>
<evidence type="ECO:0000256" key="1">
    <source>
        <dbReference type="ARBA" id="ARBA00022741"/>
    </source>
</evidence>
<evidence type="ECO:0000313" key="7">
    <source>
        <dbReference type="EMBL" id="CAL1351976.1"/>
    </source>
</evidence>
<accession>A0AAV2C7T4</accession>
<evidence type="ECO:0000313" key="8">
    <source>
        <dbReference type="Proteomes" id="UP001497516"/>
    </source>
</evidence>
<dbReference type="Gene3D" id="1.25.40.470">
    <property type="match status" value="1"/>
</dbReference>
<keyword evidence="8" id="KW-1185">Reference proteome</keyword>
<gene>
    <name evidence="7" type="ORF">LTRI10_LOCUS10236</name>
</gene>
<protein>
    <recommendedName>
        <fullName evidence="6">UvrD-like helicase ATP-binding domain-containing protein</fullName>
    </recommendedName>
</protein>
<dbReference type="GO" id="GO:0016787">
    <property type="term" value="F:hydrolase activity"/>
    <property type="evidence" value="ECO:0007669"/>
    <property type="project" value="UniProtKB-UniRule"/>
</dbReference>
<keyword evidence="1 5" id="KW-0547">Nucleotide-binding</keyword>